<sequence length="269" mass="31336">MDTDTIKNTHIKHELLNKLPDWCKGDISPDMYYLVCTDDMDSLFSCDRLHTVFGLEIGGFYDFKSGLWLNKERTGYGWKTPIYVDLSIANNQYCYDNHRTLIRNSNAVNPNVIHRKYYEKYNFGTIALVSALYGGINKMSEELRTILLAVDGGFRGYYNQNGKYAYVNLYWLEKLGLTEYLVPILENHDMKYFQDFSVEHGLYDKITITPDGYLETPTYRVPECQFSLVQPIQKVFASKYEVMQRINKNQKIIVSAETFKDSYILNIAV</sequence>
<organism evidence="1">
    <name type="scientific">Podoviridae sp. ctxqo3</name>
    <dbReference type="NCBI Taxonomy" id="2827755"/>
    <lineage>
        <taxon>Viruses</taxon>
        <taxon>Duplodnaviria</taxon>
        <taxon>Heunggongvirae</taxon>
        <taxon>Uroviricota</taxon>
        <taxon>Caudoviricetes</taxon>
    </lineage>
</organism>
<protein>
    <submittedName>
        <fullName evidence="1">Uncharacterized protein</fullName>
    </submittedName>
</protein>
<accession>A0A8S5SYM8</accession>
<reference evidence="1" key="1">
    <citation type="journal article" date="2021" name="Proc. Natl. Acad. Sci. U.S.A.">
        <title>A Catalog of Tens of Thousands of Viruses from Human Metagenomes Reveals Hidden Associations with Chronic Diseases.</title>
        <authorList>
            <person name="Tisza M.J."/>
            <person name="Buck C.B."/>
        </authorList>
    </citation>
    <scope>NUCLEOTIDE SEQUENCE</scope>
    <source>
        <strain evidence="1">Ctxqo3</strain>
    </source>
</reference>
<evidence type="ECO:0000313" key="1">
    <source>
        <dbReference type="EMBL" id="DAF56220.1"/>
    </source>
</evidence>
<name>A0A8S5SYM8_9CAUD</name>
<proteinExistence type="predicted"/>
<dbReference type="EMBL" id="BK032710">
    <property type="protein sequence ID" value="DAF56220.1"/>
    <property type="molecule type" value="Genomic_DNA"/>
</dbReference>